<reference evidence="8 9" key="1">
    <citation type="submission" date="2024-02" db="EMBL/GenBank/DDBJ databases">
        <title>De novo assembly and annotation of 12 fungi associated with fruit tree decline syndrome in Ontario, Canada.</title>
        <authorList>
            <person name="Sulman M."/>
            <person name="Ellouze W."/>
            <person name="Ilyukhin E."/>
        </authorList>
    </citation>
    <scope>NUCLEOTIDE SEQUENCE [LARGE SCALE GENOMIC DNA]</scope>
    <source>
        <strain evidence="8 9">FDS-637</strain>
    </source>
</reference>
<evidence type="ECO:0000313" key="8">
    <source>
        <dbReference type="EMBL" id="KAL0254818.1"/>
    </source>
</evidence>
<keyword evidence="4" id="KW-0408">Iron</keyword>
<gene>
    <name evidence="8" type="ORF">SLS55_009342</name>
</gene>
<keyword evidence="9" id="KW-1185">Reference proteome</keyword>
<evidence type="ECO:0000256" key="6">
    <source>
        <dbReference type="ARBA" id="ARBA00022839"/>
    </source>
</evidence>
<keyword evidence="4" id="KW-0411">Iron-sulfur</keyword>
<dbReference type="Proteomes" id="UP001430584">
    <property type="component" value="Unassembled WGS sequence"/>
</dbReference>
<dbReference type="EMBL" id="JAJVCZ030000010">
    <property type="protein sequence ID" value="KAL0254818.1"/>
    <property type="molecule type" value="Genomic_DNA"/>
</dbReference>
<keyword evidence="4" id="KW-0479">Metal-binding</keyword>
<evidence type="ECO:0000313" key="9">
    <source>
        <dbReference type="Proteomes" id="UP001430584"/>
    </source>
</evidence>
<evidence type="ECO:0000256" key="2">
    <source>
        <dbReference type="ARBA" id="ARBA00009797"/>
    </source>
</evidence>
<dbReference type="InterPro" id="IPR019190">
    <property type="entry name" value="EXOV"/>
</dbReference>
<proteinExistence type="inferred from homology"/>
<dbReference type="RefSeq" id="XP_066628689.1">
    <property type="nucleotide sequence ID" value="XM_066780743.1"/>
</dbReference>
<evidence type="ECO:0000256" key="5">
    <source>
        <dbReference type="ARBA" id="ARBA00022722"/>
    </source>
</evidence>
<name>A0ABR3C2F5_9PEZI</name>
<comment type="caution">
    <text evidence="8">The sequence shown here is derived from an EMBL/GenBank/DDBJ whole genome shotgun (WGS) entry which is preliminary data.</text>
</comment>
<feature type="region of interest" description="Disordered" evidence="7">
    <location>
        <begin position="99"/>
        <end position="123"/>
    </location>
</feature>
<evidence type="ECO:0008006" key="10">
    <source>
        <dbReference type="Google" id="ProtNLM"/>
    </source>
</evidence>
<evidence type="ECO:0000256" key="3">
    <source>
        <dbReference type="ARBA" id="ARBA00011245"/>
    </source>
</evidence>
<feature type="compositionally biased region" description="Basic and acidic residues" evidence="7">
    <location>
        <begin position="99"/>
        <end position="121"/>
    </location>
</feature>
<evidence type="ECO:0000256" key="1">
    <source>
        <dbReference type="ARBA" id="ARBA00001966"/>
    </source>
</evidence>
<keyword evidence="6" id="KW-0378">Hydrolase</keyword>
<evidence type="ECO:0000256" key="7">
    <source>
        <dbReference type="SAM" id="MobiDB-lite"/>
    </source>
</evidence>
<comment type="similarity">
    <text evidence="2">Belongs to the EXO5 family.</text>
</comment>
<accession>A0ABR3C2F5</accession>
<keyword evidence="4" id="KW-0004">4Fe-4S</keyword>
<dbReference type="PANTHER" id="PTHR14464">
    <property type="entry name" value="EXONUCLEASE V"/>
    <property type="match status" value="1"/>
</dbReference>
<keyword evidence="5" id="KW-0540">Nuclease</keyword>
<evidence type="ECO:0000256" key="4">
    <source>
        <dbReference type="ARBA" id="ARBA00022485"/>
    </source>
</evidence>
<keyword evidence="6" id="KW-0269">Exonuclease</keyword>
<comment type="subunit">
    <text evidence="3">Monomer.</text>
</comment>
<protein>
    <recommendedName>
        <fullName evidence="10">Exonuclease V</fullName>
    </recommendedName>
</protein>
<comment type="cofactor">
    <cofactor evidence="1">
        <name>[4Fe-4S] cluster</name>
        <dbReference type="ChEBI" id="CHEBI:49883"/>
    </cofactor>
</comment>
<dbReference type="Pfam" id="PF09810">
    <property type="entry name" value="Exo5"/>
    <property type="match status" value="1"/>
</dbReference>
<organism evidence="8 9">
    <name type="scientific">Diplodia seriata</name>
    <dbReference type="NCBI Taxonomy" id="420778"/>
    <lineage>
        <taxon>Eukaryota</taxon>
        <taxon>Fungi</taxon>
        <taxon>Dikarya</taxon>
        <taxon>Ascomycota</taxon>
        <taxon>Pezizomycotina</taxon>
        <taxon>Dothideomycetes</taxon>
        <taxon>Dothideomycetes incertae sedis</taxon>
        <taxon>Botryosphaeriales</taxon>
        <taxon>Botryosphaeriaceae</taxon>
        <taxon>Diplodia</taxon>
    </lineage>
</organism>
<sequence>MATRASPSVDPACDSDYGSDLDSEVVLQVLSELETAPVASLTLESIEDDAPHAAAVRLPALLSSNPGRKSPPLSPSHIKIGYDLGPGDVAREENLVERPLVEPKQNRHTTLDERSPLERFRTSPKKPLSVTDVVSPAWCELQYWYTLTKHGRKRRTPAMKQGSKVHKQLEDQVHTTVEVVVQSREDAWGLKIWNIIQGLRTLRRTGLTRELEVWGVIDGQVINGIIDELSNTCPDEGLEELALARLNRLKSQPANQTSIPQHFKAQEAVGLESKGWIGEPHQQRKVWITDVKTRGSKTLPQGSSMRPTVMQLMMYRKLLADLATNLVDAEIIFRRYRLRSGENFTDAFVAEIGGLDSNFQYDLSDGHEVLLSSQHDTVSELLAHNSLSKLWCLMIQEFRKTISGPNAVGQVLRAEFRHQQTGDILGSKTLVYEEGTLDSYLAEEMRWWRGERKAKGVDIEEAFKCRICEFAEECEWRKDKVEEATANHRRKRGNRSKSAI</sequence>
<dbReference type="GeneID" id="92013427"/>
<feature type="region of interest" description="Disordered" evidence="7">
    <location>
        <begin position="62"/>
        <end position="81"/>
    </location>
</feature>
<dbReference type="PANTHER" id="PTHR14464:SF4">
    <property type="entry name" value="EXONUCLEASE V"/>
    <property type="match status" value="1"/>
</dbReference>